<reference evidence="2" key="1">
    <citation type="submission" date="2019-12" db="EMBL/GenBank/DDBJ databases">
        <title>Genome sequencing and annotation of Brassica cretica.</title>
        <authorList>
            <person name="Studholme D.J."/>
            <person name="Sarris P."/>
        </authorList>
    </citation>
    <scope>NUCLEOTIDE SEQUENCE</scope>
    <source>
        <strain evidence="2">PFS-109/04</strain>
        <tissue evidence="2">Leaf</tissue>
    </source>
</reference>
<proteinExistence type="predicted"/>
<sequence>MTSRHTRSNAQGPLQKLTNEELARLERQNRQKPGPTDTNMGDHDNQDDLTAAMALMQQQMQHTIQAQQAAAAQAAENAEEAVLIGQRNFLRNMPATRSAINPPPCTRQDFEIKKEEVIHDGSECHWWF</sequence>
<feature type="compositionally biased region" description="Basic and acidic residues" evidence="1">
    <location>
        <begin position="18"/>
        <end position="29"/>
    </location>
</feature>
<gene>
    <name evidence="2" type="ORF">F2Q69_00058874</name>
</gene>
<dbReference type="Proteomes" id="UP000712600">
    <property type="component" value="Unassembled WGS sequence"/>
</dbReference>
<dbReference type="AlphaFoldDB" id="A0A8S9RGM4"/>
<protein>
    <submittedName>
        <fullName evidence="2">Uncharacterized protein</fullName>
    </submittedName>
</protein>
<evidence type="ECO:0000313" key="3">
    <source>
        <dbReference type="Proteomes" id="UP000712600"/>
    </source>
</evidence>
<name>A0A8S9RGM4_BRACR</name>
<dbReference type="EMBL" id="QGKX02000095">
    <property type="protein sequence ID" value="KAF3572208.1"/>
    <property type="molecule type" value="Genomic_DNA"/>
</dbReference>
<evidence type="ECO:0000313" key="2">
    <source>
        <dbReference type="EMBL" id="KAF3572208.1"/>
    </source>
</evidence>
<feature type="region of interest" description="Disordered" evidence="1">
    <location>
        <begin position="1"/>
        <end position="50"/>
    </location>
</feature>
<organism evidence="2 3">
    <name type="scientific">Brassica cretica</name>
    <name type="common">Mustard</name>
    <dbReference type="NCBI Taxonomy" id="69181"/>
    <lineage>
        <taxon>Eukaryota</taxon>
        <taxon>Viridiplantae</taxon>
        <taxon>Streptophyta</taxon>
        <taxon>Embryophyta</taxon>
        <taxon>Tracheophyta</taxon>
        <taxon>Spermatophyta</taxon>
        <taxon>Magnoliopsida</taxon>
        <taxon>eudicotyledons</taxon>
        <taxon>Gunneridae</taxon>
        <taxon>Pentapetalae</taxon>
        <taxon>rosids</taxon>
        <taxon>malvids</taxon>
        <taxon>Brassicales</taxon>
        <taxon>Brassicaceae</taxon>
        <taxon>Brassiceae</taxon>
        <taxon>Brassica</taxon>
    </lineage>
</organism>
<comment type="caution">
    <text evidence="2">The sequence shown here is derived from an EMBL/GenBank/DDBJ whole genome shotgun (WGS) entry which is preliminary data.</text>
</comment>
<evidence type="ECO:0000256" key="1">
    <source>
        <dbReference type="SAM" id="MobiDB-lite"/>
    </source>
</evidence>
<accession>A0A8S9RGM4</accession>